<keyword evidence="3" id="KW-1185">Reference proteome</keyword>
<organism evidence="2 3">
    <name type="scientific">Kitasatospora nipponensis</name>
    <dbReference type="NCBI Taxonomy" id="258049"/>
    <lineage>
        <taxon>Bacteria</taxon>
        <taxon>Bacillati</taxon>
        <taxon>Actinomycetota</taxon>
        <taxon>Actinomycetes</taxon>
        <taxon>Kitasatosporales</taxon>
        <taxon>Streptomycetaceae</taxon>
        <taxon>Kitasatospora</taxon>
    </lineage>
</organism>
<feature type="domain" description="Bacteriophage T5 Orf172 DNA-binding" evidence="1">
    <location>
        <begin position="22"/>
        <end position="96"/>
    </location>
</feature>
<dbReference type="Proteomes" id="UP001500037">
    <property type="component" value="Unassembled WGS sequence"/>
</dbReference>
<evidence type="ECO:0000259" key="1">
    <source>
        <dbReference type="SMART" id="SM00974"/>
    </source>
</evidence>
<dbReference type="Pfam" id="PF13455">
    <property type="entry name" value="MUG113"/>
    <property type="match status" value="1"/>
</dbReference>
<name>A0ABN1W6T6_9ACTN</name>
<protein>
    <recommendedName>
        <fullName evidence="1">Bacteriophage T5 Orf172 DNA-binding domain-containing protein</fullName>
    </recommendedName>
</protein>
<dbReference type="SMART" id="SM00974">
    <property type="entry name" value="T5orf172"/>
    <property type="match status" value="1"/>
</dbReference>
<comment type="caution">
    <text evidence="2">The sequence shown here is derived from an EMBL/GenBank/DDBJ whole genome shotgun (WGS) entry which is preliminary data.</text>
</comment>
<reference evidence="2 3" key="1">
    <citation type="journal article" date="2019" name="Int. J. Syst. Evol. Microbiol.">
        <title>The Global Catalogue of Microorganisms (GCM) 10K type strain sequencing project: providing services to taxonomists for standard genome sequencing and annotation.</title>
        <authorList>
            <consortium name="The Broad Institute Genomics Platform"/>
            <consortium name="The Broad Institute Genome Sequencing Center for Infectious Disease"/>
            <person name="Wu L."/>
            <person name="Ma J."/>
        </authorList>
    </citation>
    <scope>NUCLEOTIDE SEQUENCE [LARGE SCALE GENOMIC DNA]</scope>
    <source>
        <strain evidence="2 3">JCM 13004</strain>
    </source>
</reference>
<proteinExistence type="predicted"/>
<dbReference type="InterPro" id="IPR018306">
    <property type="entry name" value="Phage_T5_Orf172_DNA-bd"/>
</dbReference>
<evidence type="ECO:0000313" key="2">
    <source>
        <dbReference type="EMBL" id="GAA1234119.1"/>
    </source>
</evidence>
<dbReference type="EMBL" id="BAAALF010000034">
    <property type="protein sequence ID" value="GAA1234119.1"/>
    <property type="molecule type" value="Genomic_DNA"/>
</dbReference>
<accession>A0ABN1W6T6</accession>
<evidence type="ECO:0000313" key="3">
    <source>
        <dbReference type="Proteomes" id="UP001500037"/>
    </source>
</evidence>
<gene>
    <name evidence="2" type="ORF">GCM10009665_25480</name>
</gene>
<sequence length="204" mass="22725">MNDRWVSSRVRPEMAVYAIGEDNGSGLVKIGRSMDANARARQLQTGSPHQLQVLWQHSTLDPDLEAKLHRHFQDRRLKGEWFDFGHSDWRRALDEAAAELEAIPDAPVMPHQRVSIAPPPRPWRNHHFHDGEPAWSLAGHGMGTRCLCGHKAALHGDDESHSCGNPIPGWGAEVLCECLGFRSTSAWTPAIWTRDAEDCATCAS</sequence>